<keyword evidence="1" id="KW-0732">Signal</keyword>
<dbReference type="InterPro" id="IPR011473">
    <property type="entry name" value="DUF1579"/>
</dbReference>
<comment type="caution">
    <text evidence="2">The sequence shown here is derived from an EMBL/GenBank/DDBJ whole genome shotgun (WGS) entry which is preliminary data.</text>
</comment>
<dbReference type="RefSeq" id="WP_340362637.1">
    <property type="nucleotide sequence ID" value="NZ_JBBKZV010000002.1"/>
</dbReference>
<sequence length="203" mass="21801">MKIYRLMGLAVAVLHLAAPAWAQQPGGNAARAQASEAALAKALVKANTPGPGQARLEPMIGTFDVKMKIWLGPDQPPIDAQGSCVNVWVLDHRYIQIMLSANVMGEPFNGIGYVAYDNVGKNYQIAWLDAGSTAMTLYRGGFAGATKSASLKASVLDPLTAKPTPLELRVSILDNGDHMSELWGQGAGSKMFKMMELHYTRAK</sequence>
<keyword evidence="3" id="KW-1185">Reference proteome</keyword>
<gene>
    <name evidence="2" type="ORF">WKW80_06045</name>
</gene>
<reference evidence="2 3" key="1">
    <citation type="submission" date="2024-03" db="EMBL/GenBank/DDBJ databases">
        <title>Novel species of the genus Variovorax.</title>
        <authorList>
            <person name="Liu Q."/>
            <person name="Xin Y.-H."/>
        </authorList>
    </citation>
    <scope>NUCLEOTIDE SEQUENCE [LARGE SCALE GENOMIC DNA]</scope>
    <source>
        <strain evidence="2 3">KACC 18501</strain>
    </source>
</reference>
<accession>A0ABU8VUV7</accession>
<protein>
    <submittedName>
        <fullName evidence="2">DUF1579 family protein</fullName>
    </submittedName>
</protein>
<dbReference type="Pfam" id="PF07617">
    <property type="entry name" value="DUF1579"/>
    <property type="match status" value="1"/>
</dbReference>
<evidence type="ECO:0000313" key="3">
    <source>
        <dbReference type="Proteomes" id="UP001363010"/>
    </source>
</evidence>
<feature type="chain" id="PRO_5047181723" evidence="1">
    <location>
        <begin position="23"/>
        <end position="203"/>
    </location>
</feature>
<organism evidence="2 3">
    <name type="scientific">Variovorax humicola</name>
    <dbReference type="NCBI Taxonomy" id="1769758"/>
    <lineage>
        <taxon>Bacteria</taxon>
        <taxon>Pseudomonadati</taxon>
        <taxon>Pseudomonadota</taxon>
        <taxon>Betaproteobacteria</taxon>
        <taxon>Burkholderiales</taxon>
        <taxon>Comamonadaceae</taxon>
        <taxon>Variovorax</taxon>
    </lineage>
</organism>
<feature type="signal peptide" evidence="1">
    <location>
        <begin position="1"/>
        <end position="22"/>
    </location>
</feature>
<dbReference type="Proteomes" id="UP001363010">
    <property type="component" value="Unassembled WGS sequence"/>
</dbReference>
<proteinExistence type="predicted"/>
<dbReference type="EMBL" id="JBBKZV010000002">
    <property type="protein sequence ID" value="MEJ8821596.1"/>
    <property type="molecule type" value="Genomic_DNA"/>
</dbReference>
<evidence type="ECO:0000313" key="2">
    <source>
        <dbReference type="EMBL" id="MEJ8821596.1"/>
    </source>
</evidence>
<name>A0ABU8VUV7_9BURK</name>
<evidence type="ECO:0000256" key="1">
    <source>
        <dbReference type="SAM" id="SignalP"/>
    </source>
</evidence>